<evidence type="ECO:0000256" key="6">
    <source>
        <dbReference type="ARBA" id="ARBA00022679"/>
    </source>
</evidence>
<evidence type="ECO:0000256" key="5">
    <source>
        <dbReference type="ARBA" id="ARBA00022603"/>
    </source>
</evidence>
<organism evidence="12 13">
    <name type="scientific">Aphanomyces stellatus</name>
    <dbReference type="NCBI Taxonomy" id="120398"/>
    <lineage>
        <taxon>Eukaryota</taxon>
        <taxon>Sar</taxon>
        <taxon>Stramenopiles</taxon>
        <taxon>Oomycota</taxon>
        <taxon>Saprolegniomycetes</taxon>
        <taxon>Saprolegniales</taxon>
        <taxon>Verrucalvaceae</taxon>
        <taxon>Aphanomyces</taxon>
    </lineage>
</organism>
<reference evidence="12 13" key="1">
    <citation type="submission" date="2019-03" db="EMBL/GenBank/DDBJ databases">
        <authorList>
            <person name="Gaulin E."/>
            <person name="Dumas B."/>
        </authorList>
    </citation>
    <scope>NUCLEOTIDE SEQUENCE [LARGE SCALE GENOMIC DNA]</scope>
    <source>
        <strain evidence="12">CBS 568.67</strain>
    </source>
</reference>
<dbReference type="AlphaFoldDB" id="A0A485L4J9"/>
<keyword evidence="7" id="KW-0949">S-adenosyl-L-methionine</keyword>
<proteinExistence type="inferred from homology"/>
<dbReference type="InterPro" id="IPR029063">
    <property type="entry name" value="SAM-dependent_MTases_sf"/>
</dbReference>
<evidence type="ECO:0000256" key="10">
    <source>
        <dbReference type="SAM" id="MobiDB-lite"/>
    </source>
</evidence>
<evidence type="ECO:0000256" key="9">
    <source>
        <dbReference type="ARBA" id="ARBA00038126"/>
    </source>
</evidence>
<keyword evidence="13" id="KW-1185">Reference proteome</keyword>
<dbReference type="Gene3D" id="3.40.50.150">
    <property type="entry name" value="Vaccinia Virus protein VP39"/>
    <property type="match status" value="1"/>
</dbReference>
<evidence type="ECO:0000256" key="1">
    <source>
        <dbReference type="ARBA" id="ARBA00004123"/>
    </source>
</evidence>
<dbReference type="EC" id="2.1.1.85" evidence="3"/>
<dbReference type="GO" id="GO:0032259">
    <property type="term" value="P:methylation"/>
    <property type="evidence" value="ECO:0007669"/>
    <property type="project" value="UniProtKB-KW"/>
</dbReference>
<dbReference type="Proteomes" id="UP000332933">
    <property type="component" value="Unassembled WGS sequence"/>
</dbReference>
<reference evidence="11" key="2">
    <citation type="submission" date="2019-06" db="EMBL/GenBank/DDBJ databases">
        <title>Genomics analysis of Aphanomyces spp. identifies a new class of oomycete effector associated with host adaptation.</title>
        <authorList>
            <person name="Gaulin E."/>
        </authorList>
    </citation>
    <scope>NUCLEOTIDE SEQUENCE</scope>
    <source>
        <strain evidence="11">CBS 578.67</strain>
    </source>
</reference>
<keyword evidence="4" id="KW-0963">Cytoplasm</keyword>
<accession>A0A485L4J9</accession>
<name>A0A485L4J9_9STRA</name>
<evidence type="ECO:0000313" key="12">
    <source>
        <dbReference type="EMBL" id="VFT92275.1"/>
    </source>
</evidence>
<protein>
    <recommendedName>
        <fullName evidence="3">protein-histidine N-methyltransferase</fullName>
        <ecNumber evidence="3">2.1.1.85</ecNumber>
    </recommendedName>
</protein>
<keyword evidence="8" id="KW-0539">Nucleus</keyword>
<evidence type="ECO:0000256" key="4">
    <source>
        <dbReference type="ARBA" id="ARBA00022490"/>
    </source>
</evidence>
<evidence type="ECO:0000256" key="8">
    <source>
        <dbReference type="ARBA" id="ARBA00023242"/>
    </source>
</evidence>
<dbReference type="InterPro" id="IPR019410">
    <property type="entry name" value="Methyltransf_16"/>
</dbReference>
<keyword evidence="5" id="KW-0489">Methyltransferase</keyword>
<dbReference type="SUPFAM" id="SSF53335">
    <property type="entry name" value="S-adenosyl-L-methionine-dependent methyltransferases"/>
    <property type="match status" value="1"/>
</dbReference>
<feature type="region of interest" description="Disordered" evidence="10">
    <location>
        <begin position="1"/>
        <end position="30"/>
    </location>
</feature>
<evidence type="ECO:0000256" key="3">
    <source>
        <dbReference type="ARBA" id="ARBA00012533"/>
    </source>
</evidence>
<comment type="subcellular location">
    <subcellularLocation>
        <location evidence="2">Cytoplasm</location>
    </subcellularLocation>
    <subcellularLocation>
        <location evidence="1">Nucleus</location>
    </subcellularLocation>
</comment>
<dbReference type="PANTHER" id="PTHR14614">
    <property type="entry name" value="HEPATOCELLULAR CARCINOMA-ASSOCIATED ANTIGEN"/>
    <property type="match status" value="1"/>
</dbReference>
<gene>
    <name evidence="12" type="primary">Aste57867_15473</name>
    <name evidence="11" type="ORF">As57867_015417</name>
    <name evidence="12" type="ORF">ASTE57867_15473</name>
</gene>
<dbReference type="CDD" id="cd02440">
    <property type="entry name" value="AdoMet_MTases"/>
    <property type="match status" value="1"/>
</dbReference>
<evidence type="ECO:0000256" key="2">
    <source>
        <dbReference type="ARBA" id="ARBA00004496"/>
    </source>
</evidence>
<evidence type="ECO:0000313" key="11">
    <source>
        <dbReference type="EMBL" id="KAF0693608.1"/>
    </source>
</evidence>
<comment type="similarity">
    <text evidence="9">Belongs to the methyltransferase superfamily. METTL18 family.</text>
</comment>
<keyword evidence="6" id="KW-0808">Transferase</keyword>
<evidence type="ECO:0000256" key="7">
    <source>
        <dbReference type="ARBA" id="ARBA00022691"/>
    </source>
</evidence>
<evidence type="ECO:0000313" key="13">
    <source>
        <dbReference type="Proteomes" id="UP000332933"/>
    </source>
</evidence>
<dbReference type="GO" id="GO:0018064">
    <property type="term" value="F:protein-L-histidine N-tele-methyltransferase activity"/>
    <property type="evidence" value="ECO:0007669"/>
    <property type="project" value="UniProtKB-EC"/>
</dbReference>
<dbReference type="EMBL" id="CAADRA010005700">
    <property type="protein sequence ID" value="VFT92275.1"/>
    <property type="molecule type" value="Genomic_DNA"/>
</dbReference>
<dbReference type="PANTHER" id="PTHR14614:SF39">
    <property type="entry name" value="HISTIDINE PROTEIN METHYLTRANSFERASE 1 HOMOLOG"/>
    <property type="match status" value="1"/>
</dbReference>
<feature type="compositionally biased region" description="Low complexity" evidence="10">
    <location>
        <begin position="13"/>
        <end position="28"/>
    </location>
</feature>
<dbReference type="EMBL" id="VJMH01005679">
    <property type="protein sequence ID" value="KAF0693608.1"/>
    <property type="molecule type" value="Genomic_DNA"/>
</dbReference>
<dbReference type="GO" id="GO:0005737">
    <property type="term" value="C:cytoplasm"/>
    <property type="evidence" value="ECO:0007669"/>
    <property type="project" value="UniProtKB-SubCell"/>
</dbReference>
<dbReference type="GO" id="GO:0005634">
    <property type="term" value="C:nucleus"/>
    <property type="evidence" value="ECO:0007669"/>
    <property type="project" value="UniProtKB-SubCell"/>
</dbReference>
<sequence>MFRFNFGTEDDGTPAPTAAPPAQTSSTPKRGAMMHNTIMFNLTDDQFINVSIDATTQSSMLIVNEQHPQFVANTGELAKILTTSDIQTGVYEGGFKLWEGAVDLIQYLMRHASSFPMASQADYRVMELGCGHGLPGIYALLQGAAEVYFSDYNKEVIELATIPNVLRNASPIVAAAKARYYSGDWQLVSDLMHTQGVPPLFDLILTAETIYTESVAITLAQTIVRHLKRGGVALVAAKTYYFGTGGSVHHFKQLIDDVRSTDGRRLLVAETVWDSNDARSNMREIVRVTYAD</sequence>
<dbReference type="OrthoDB" id="1723750at2759"/>
<dbReference type="Pfam" id="PF10294">
    <property type="entry name" value="Methyltransf_16"/>
    <property type="match status" value="1"/>
</dbReference>